<evidence type="ECO:0000313" key="2">
    <source>
        <dbReference type="EMBL" id="MBD2183106.1"/>
    </source>
</evidence>
<proteinExistence type="predicted"/>
<accession>A0A926VFY1</accession>
<reference evidence="2" key="1">
    <citation type="journal article" date="2015" name="ISME J.">
        <title>Draft Genome Sequence of Streptomyces incarnatus NRRL8089, which Produces the Nucleoside Antibiotic Sinefungin.</title>
        <authorList>
            <person name="Oshima K."/>
            <person name="Hattori M."/>
            <person name="Shimizu H."/>
            <person name="Fukuda K."/>
            <person name="Nemoto M."/>
            <person name="Inagaki K."/>
            <person name="Tamura T."/>
        </authorList>
    </citation>
    <scope>NUCLEOTIDE SEQUENCE</scope>
    <source>
        <strain evidence="2">FACHB-1375</strain>
    </source>
</reference>
<organism evidence="2 3">
    <name type="scientific">Aerosakkonema funiforme FACHB-1375</name>
    <dbReference type="NCBI Taxonomy" id="2949571"/>
    <lineage>
        <taxon>Bacteria</taxon>
        <taxon>Bacillati</taxon>
        <taxon>Cyanobacteriota</taxon>
        <taxon>Cyanophyceae</taxon>
        <taxon>Oscillatoriophycideae</taxon>
        <taxon>Aerosakkonematales</taxon>
        <taxon>Aerosakkonemataceae</taxon>
        <taxon>Aerosakkonema</taxon>
    </lineage>
</organism>
<dbReference type="Gene3D" id="2.80.10.50">
    <property type="match status" value="1"/>
</dbReference>
<feature type="domain" description="Alpha-L-arabinofuranosidase B arabinose-binding" evidence="1">
    <location>
        <begin position="36"/>
        <end position="167"/>
    </location>
</feature>
<evidence type="ECO:0000259" key="1">
    <source>
        <dbReference type="Pfam" id="PF05270"/>
    </source>
</evidence>
<keyword evidence="3" id="KW-1185">Reference proteome</keyword>
<dbReference type="GO" id="GO:0046556">
    <property type="term" value="F:alpha-L-arabinofuranosidase activity"/>
    <property type="evidence" value="ECO:0007669"/>
    <property type="project" value="InterPro"/>
</dbReference>
<dbReference type="InterPro" id="IPR036195">
    <property type="entry name" value="AbfB_ABD_sf"/>
</dbReference>
<name>A0A926VFY1_9CYAN</name>
<dbReference type="RefSeq" id="WP_190466753.1">
    <property type="nucleotide sequence ID" value="NZ_JACJPW010000048.1"/>
</dbReference>
<evidence type="ECO:0000313" key="3">
    <source>
        <dbReference type="Proteomes" id="UP000641646"/>
    </source>
</evidence>
<dbReference type="InterPro" id="IPR007934">
    <property type="entry name" value="AbfB_ABD"/>
</dbReference>
<dbReference type="Proteomes" id="UP000641646">
    <property type="component" value="Unassembled WGS sequence"/>
</dbReference>
<gene>
    <name evidence="2" type="ORF">H6G03_18905</name>
</gene>
<comment type="caution">
    <text evidence="2">The sequence shown here is derived from an EMBL/GenBank/DDBJ whole genome shotgun (WGS) entry which is preliminary data.</text>
</comment>
<dbReference type="AlphaFoldDB" id="A0A926VFY1"/>
<dbReference type="Pfam" id="PF05270">
    <property type="entry name" value="AbfB"/>
    <property type="match status" value="1"/>
</dbReference>
<dbReference type="CDD" id="cd23399">
    <property type="entry name" value="beta-trefoil_ABD_ABFB"/>
    <property type="match status" value="1"/>
</dbReference>
<protein>
    <submittedName>
        <fullName evidence="2">AbfB domain-containing protein</fullName>
    </submittedName>
</protein>
<dbReference type="SUPFAM" id="SSF110221">
    <property type="entry name" value="AbfB domain"/>
    <property type="match status" value="2"/>
</dbReference>
<sequence length="317" mass="35156">MNKVLGFAFVAGLVSVVNLPYLGSDKALAQQGAYHSLQSYNFPNLYIRHRNLLGEISTISSPLDKQDATFKIVPGLADSNCVSFQAQNNPGAYLRHQEFRIKLATLENSQLFKADATFCQRPGLADSTLASFESYNSPGRYLRHRDFNLYLEKDESELFRKDATFRIVNPLGVNAVSFPITGNKEDRVANGRMRTSFSLNADGTLTAVTNTRTGVQLAGFTGAVSVILVDENKQPIWVSGVHSYGVDGCTIGRCNRNDNWSENVPSEIMSQVRGYAILQQHDPKWRVFDRGTQFLSWLRSDEGKATVATIATIISML</sequence>
<dbReference type="GO" id="GO:0046373">
    <property type="term" value="P:L-arabinose metabolic process"/>
    <property type="evidence" value="ECO:0007669"/>
    <property type="project" value="InterPro"/>
</dbReference>
<dbReference type="EMBL" id="JACJPW010000048">
    <property type="protein sequence ID" value="MBD2183106.1"/>
    <property type="molecule type" value="Genomic_DNA"/>
</dbReference>
<reference evidence="2" key="2">
    <citation type="submission" date="2020-08" db="EMBL/GenBank/DDBJ databases">
        <authorList>
            <person name="Chen M."/>
            <person name="Teng W."/>
            <person name="Zhao L."/>
            <person name="Hu C."/>
            <person name="Zhou Y."/>
            <person name="Han B."/>
            <person name="Song L."/>
            <person name="Shu W."/>
        </authorList>
    </citation>
    <scope>NUCLEOTIDE SEQUENCE</scope>
    <source>
        <strain evidence="2">FACHB-1375</strain>
    </source>
</reference>